<sequence>MKGEILICIATDLPRSEDAFKEFRGNDGFFTGRRDEGQNTRVSAAFITKINPDNWENAEYWIMENQKALKPLDLRKSPLITRFIEENIIYRTQGKPFGEIIE</sequence>
<accession>A0A2S9CZL6</accession>
<comment type="caution">
    <text evidence="1">The sequence shown here is derived from an EMBL/GenBank/DDBJ whole genome shotgun (WGS) entry which is preliminary data.</text>
</comment>
<keyword evidence="3" id="KW-1185">Reference proteome</keyword>
<evidence type="ECO:0000313" key="4">
    <source>
        <dbReference type="Proteomes" id="UP000238534"/>
    </source>
</evidence>
<dbReference type="OrthoDB" id="1097812at2"/>
<evidence type="ECO:0000313" key="2">
    <source>
        <dbReference type="EMBL" id="PRB91716.1"/>
    </source>
</evidence>
<dbReference type="AlphaFoldDB" id="A0A2S9CZL6"/>
<organism evidence="1 4">
    <name type="scientific">Chryseobacterium culicis</name>
    <dbReference type="NCBI Taxonomy" id="680127"/>
    <lineage>
        <taxon>Bacteria</taxon>
        <taxon>Pseudomonadati</taxon>
        <taxon>Bacteroidota</taxon>
        <taxon>Flavobacteriia</taxon>
        <taxon>Flavobacteriales</taxon>
        <taxon>Weeksellaceae</taxon>
        <taxon>Chryseobacterium group</taxon>
        <taxon>Chryseobacterium</taxon>
    </lineage>
</organism>
<dbReference type="Proteomes" id="UP000238534">
    <property type="component" value="Unassembled WGS sequence"/>
</dbReference>
<dbReference type="EMBL" id="PCPP01000001">
    <property type="protein sequence ID" value="PRB85963.1"/>
    <property type="molecule type" value="Genomic_DNA"/>
</dbReference>
<dbReference type="RefSeq" id="WP_105680706.1">
    <property type="nucleotide sequence ID" value="NZ_JBBGZD010000001.1"/>
</dbReference>
<dbReference type="EMBL" id="PCPH01000001">
    <property type="protein sequence ID" value="PRB91716.1"/>
    <property type="molecule type" value="Genomic_DNA"/>
</dbReference>
<protein>
    <submittedName>
        <fullName evidence="1">Uncharacterized protein</fullName>
    </submittedName>
</protein>
<dbReference type="Proteomes" id="UP000238325">
    <property type="component" value="Unassembled WGS sequence"/>
</dbReference>
<reference evidence="3 4" key="1">
    <citation type="submission" date="2017-09" db="EMBL/GenBank/DDBJ databases">
        <title>Genomic, metabolic, and phenotypic characteristics of bacterial isolates from the natural microbiome of the model nematode Caenorhabditis elegans.</title>
        <authorList>
            <person name="Zimmermann J."/>
            <person name="Obeng N."/>
            <person name="Yang W."/>
            <person name="Obeng O."/>
            <person name="Kissoyan K."/>
            <person name="Pees B."/>
            <person name="Dirksen P."/>
            <person name="Hoppner M."/>
            <person name="Franke A."/>
            <person name="Rosenstiel P."/>
            <person name="Leippe M."/>
            <person name="Dierking K."/>
            <person name="Kaleta C."/>
            <person name="Schulenburg H."/>
        </authorList>
    </citation>
    <scope>NUCLEOTIDE SEQUENCE [LARGE SCALE GENOMIC DNA]</scope>
    <source>
        <strain evidence="1 4">MYb25</strain>
        <strain evidence="2 3">MYb44</strain>
    </source>
</reference>
<evidence type="ECO:0000313" key="1">
    <source>
        <dbReference type="EMBL" id="PRB85963.1"/>
    </source>
</evidence>
<gene>
    <name evidence="1" type="ORF">CQ022_06855</name>
    <name evidence="2" type="ORF">CQ033_00525</name>
</gene>
<evidence type="ECO:0000313" key="3">
    <source>
        <dbReference type="Proteomes" id="UP000238325"/>
    </source>
</evidence>
<proteinExistence type="predicted"/>
<name>A0A2S9CZL6_CHRCI</name>